<evidence type="ECO:0000313" key="2">
    <source>
        <dbReference type="Proteomes" id="UP000308886"/>
    </source>
</evidence>
<protein>
    <submittedName>
        <fullName evidence="1">Threonine/serine exporter family protein</fullName>
    </submittedName>
</protein>
<dbReference type="Proteomes" id="UP000308886">
    <property type="component" value="Unassembled WGS sequence"/>
</dbReference>
<name>A0AC61QMJ0_9BACT</name>
<gene>
    <name evidence="1" type="ORF">E5358_13085</name>
</gene>
<keyword evidence="2" id="KW-1185">Reference proteome</keyword>
<proteinExistence type="predicted"/>
<sequence length="157" mass="16828">MLPIIEDSFFAAIAAIGFGSISNVPVKAFTGCAILAAAGHATRTLLTGQFGVTIIPAGFIGSLVIGLLSIPVSSHWKAPAESMSFPALLPMIPGMYAYRAMQALIACVQHTSESEFMHQLYLLNYNGLVCCTIVLLMFLGVTVPIFCFKRYSFSATR</sequence>
<reference evidence="1" key="1">
    <citation type="submission" date="2019-04" db="EMBL/GenBank/DDBJ databases">
        <title>Microbes associate with the intestines of laboratory mice.</title>
        <authorList>
            <person name="Navarre W."/>
            <person name="Wong E."/>
            <person name="Huang K."/>
            <person name="Tropini C."/>
            <person name="Ng K."/>
            <person name="Yu B."/>
        </authorList>
    </citation>
    <scope>NUCLEOTIDE SEQUENCE</scope>
    <source>
        <strain evidence="1">NM73_A23</strain>
    </source>
</reference>
<accession>A0AC61QMJ0</accession>
<dbReference type="EMBL" id="SRZC01000026">
    <property type="protein sequence ID" value="TGX80461.1"/>
    <property type="molecule type" value="Genomic_DNA"/>
</dbReference>
<comment type="caution">
    <text evidence="1">The sequence shown here is derived from an EMBL/GenBank/DDBJ whole genome shotgun (WGS) entry which is preliminary data.</text>
</comment>
<organism evidence="1 2">
    <name type="scientific">Palleniella muris</name>
    <dbReference type="NCBI Taxonomy" id="3038145"/>
    <lineage>
        <taxon>Bacteria</taxon>
        <taxon>Pseudomonadati</taxon>
        <taxon>Bacteroidota</taxon>
        <taxon>Bacteroidia</taxon>
        <taxon>Bacteroidales</taxon>
        <taxon>Prevotellaceae</taxon>
        <taxon>Palleniella</taxon>
    </lineage>
</organism>
<evidence type="ECO:0000313" key="1">
    <source>
        <dbReference type="EMBL" id="TGX80461.1"/>
    </source>
</evidence>